<keyword evidence="3" id="KW-1185">Reference proteome</keyword>
<feature type="region of interest" description="Disordered" evidence="1">
    <location>
        <begin position="305"/>
        <end position="330"/>
    </location>
</feature>
<gene>
    <name evidence="2" type="ORF">BU24DRAFT_491310</name>
</gene>
<name>A0A6A5XYG1_9PLEO</name>
<feature type="region of interest" description="Disordered" evidence="1">
    <location>
        <begin position="374"/>
        <end position="411"/>
    </location>
</feature>
<evidence type="ECO:0000256" key="1">
    <source>
        <dbReference type="SAM" id="MobiDB-lite"/>
    </source>
</evidence>
<dbReference type="GeneID" id="54291179"/>
<dbReference type="EMBL" id="ML978068">
    <property type="protein sequence ID" value="KAF2018328.1"/>
    <property type="molecule type" value="Genomic_DNA"/>
</dbReference>
<evidence type="ECO:0000313" key="3">
    <source>
        <dbReference type="Proteomes" id="UP000799778"/>
    </source>
</evidence>
<dbReference type="RefSeq" id="XP_033386667.1">
    <property type="nucleotide sequence ID" value="XM_033533782.1"/>
</dbReference>
<dbReference type="Proteomes" id="UP000799778">
    <property type="component" value="Unassembled WGS sequence"/>
</dbReference>
<evidence type="ECO:0000313" key="2">
    <source>
        <dbReference type="EMBL" id="KAF2018328.1"/>
    </source>
</evidence>
<organism evidence="2 3">
    <name type="scientific">Aaosphaeria arxii CBS 175.79</name>
    <dbReference type="NCBI Taxonomy" id="1450172"/>
    <lineage>
        <taxon>Eukaryota</taxon>
        <taxon>Fungi</taxon>
        <taxon>Dikarya</taxon>
        <taxon>Ascomycota</taxon>
        <taxon>Pezizomycotina</taxon>
        <taxon>Dothideomycetes</taxon>
        <taxon>Pleosporomycetidae</taxon>
        <taxon>Pleosporales</taxon>
        <taxon>Pleosporales incertae sedis</taxon>
        <taxon>Aaosphaeria</taxon>
    </lineage>
</organism>
<accession>A0A6A5XYG1</accession>
<proteinExistence type="predicted"/>
<dbReference type="AlphaFoldDB" id="A0A6A5XYG1"/>
<sequence length="411" mass="46315">MNIFRRGFHGLFGRSTRRTPVDLSIDIDATEKNEFIHIHSPNTPDPQDEEYDIVSDEDVDAYYSTLGLPRPSKEAWNHETWLGKQEVGKGGPFVILEVSPRKHLIRIPLEEVPKTSKLLSRLLESPMYTRHATLPFAYADFTKFYLERARVPRDEDKTVGGCENTLGLAITAEQLEDAAMLHRALSDFRKLAGVHGPIAKYLIDVAYYCTETGSSVRMMLVDLGINCKHFQDYLEGPPSYVHEVKARFEDLKAKGIESPNSHLQPRPKHVKLPELPSFVCGAATDATALFEVPKTPPRVPLPKPHLSLKWSPASSHKKHVSSSARANPCGPVALRHPNSALRAQLLQPRFAPPLGTENEGEDFQHFAITQKWEPVRQPLNPESVESLLERSSRNFDWARRESGSPGRQPFR</sequence>
<protein>
    <submittedName>
        <fullName evidence="2">Uncharacterized protein</fullName>
    </submittedName>
</protein>
<feature type="compositionally biased region" description="Basic and acidic residues" evidence="1">
    <location>
        <begin position="387"/>
        <end position="402"/>
    </location>
</feature>
<reference evidence="2" key="1">
    <citation type="journal article" date="2020" name="Stud. Mycol.">
        <title>101 Dothideomycetes genomes: a test case for predicting lifestyles and emergence of pathogens.</title>
        <authorList>
            <person name="Haridas S."/>
            <person name="Albert R."/>
            <person name="Binder M."/>
            <person name="Bloem J."/>
            <person name="Labutti K."/>
            <person name="Salamov A."/>
            <person name="Andreopoulos B."/>
            <person name="Baker S."/>
            <person name="Barry K."/>
            <person name="Bills G."/>
            <person name="Bluhm B."/>
            <person name="Cannon C."/>
            <person name="Castanera R."/>
            <person name="Culley D."/>
            <person name="Daum C."/>
            <person name="Ezra D."/>
            <person name="Gonzalez J."/>
            <person name="Henrissat B."/>
            <person name="Kuo A."/>
            <person name="Liang C."/>
            <person name="Lipzen A."/>
            <person name="Lutzoni F."/>
            <person name="Magnuson J."/>
            <person name="Mondo S."/>
            <person name="Nolan M."/>
            <person name="Ohm R."/>
            <person name="Pangilinan J."/>
            <person name="Park H.-J."/>
            <person name="Ramirez L."/>
            <person name="Alfaro M."/>
            <person name="Sun H."/>
            <person name="Tritt A."/>
            <person name="Yoshinaga Y."/>
            <person name="Zwiers L.-H."/>
            <person name="Turgeon B."/>
            <person name="Goodwin S."/>
            <person name="Spatafora J."/>
            <person name="Crous P."/>
            <person name="Grigoriev I."/>
        </authorList>
    </citation>
    <scope>NUCLEOTIDE SEQUENCE</scope>
    <source>
        <strain evidence="2">CBS 175.79</strain>
    </source>
</reference>